<gene>
    <name evidence="1" type="ORF">K488DRAFT_81980</name>
</gene>
<reference evidence="1" key="2">
    <citation type="journal article" date="2022" name="New Phytol.">
        <title>Evolutionary transition to the ectomycorrhizal habit in the genomes of a hyperdiverse lineage of mushroom-forming fungi.</title>
        <authorList>
            <person name="Looney B."/>
            <person name="Miyauchi S."/>
            <person name="Morin E."/>
            <person name="Drula E."/>
            <person name="Courty P.E."/>
            <person name="Kohler A."/>
            <person name="Kuo A."/>
            <person name="LaButti K."/>
            <person name="Pangilinan J."/>
            <person name="Lipzen A."/>
            <person name="Riley R."/>
            <person name="Andreopoulos W."/>
            <person name="He G."/>
            <person name="Johnson J."/>
            <person name="Nolan M."/>
            <person name="Tritt A."/>
            <person name="Barry K.W."/>
            <person name="Grigoriev I.V."/>
            <person name="Nagy L.G."/>
            <person name="Hibbett D."/>
            <person name="Henrissat B."/>
            <person name="Matheny P.B."/>
            <person name="Labbe J."/>
            <person name="Martin F.M."/>
        </authorList>
    </citation>
    <scope>NUCLEOTIDE SEQUENCE</scope>
    <source>
        <strain evidence="1">EC-137</strain>
    </source>
</reference>
<accession>A0ACB8QYB1</accession>
<dbReference type="Proteomes" id="UP000814128">
    <property type="component" value="Unassembled WGS sequence"/>
</dbReference>
<proteinExistence type="predicted"/>
<organism evidence="1 2">
    <name type="scientific">Vararia minispora EC-137</name>
    <dbReference type="NCBI Taxonomy" id="1314806"/>
    <lineage>
        <taxon>Eukaryota</taxon>
        <taxon>Fungi</taxon>
        <taxon>Dikarya</taxon>
        <taxon>Basidiomycota</taxon>
        <taxon>Agaricomycotina</taxon>
        <taxon>Agaricomycetes</taxon>
        <taxon>Russulales</taxon>
        <taxon>Lachnocladiaceae</taxon>
        <taxon>Vararia</taxon>
    </lineage>
</organism>
<evidence type="ECO:0000313" key="2">
    <source>
        <dbReference type="Proteomes" id="UP000814128"/>
    </source>
</evidence>
<reference evidence="1" key="1">
    <citation type="submission" date="2021-02" db="EMBL/GenBank/DDBJ databases">
        <authorList>
            <consortium name="DOE Joint Genome Institute"/>
            <person name="Ahrendt S."/>
            <person name="Looney B.P."/>
            <person name="Miyauchi S."/>
            <person name="Morin E."/>
            <person name="Drula E."/>
            <person name="Courty P.E."/>
            <person name="Chicoki N."/>
            <person name="Fauchery L."/>
            <person name="Kohler A."/>
            <person name="Kuo A."/>
            <person name="Labutti K."/>
            <person name="Pangilinan J."/>
            <person name="Lipzen A."/>
            <person name="Riley R."/>
            <person name="Andreopoulos W."/>
            <person name="He G."/>
            <person name="Johnson J."/>
            <person name="Barry K.W."/>
            <person name="Grigoriev I.V."/>
            <person name="Nagy L."/>
            <person name="Hibbett D."/>
            <person name="Henrissat B."/>
            <person name="Matheny P.B."/>
            <person name="Labbe J."/>
            <person name="Martin F."/>
        </authorList>
    </citation>
    <scope>NUCLEOTIDE SEQUENCE</scope>
    <source>
        <strain evidence="1">EC-137</strain>
    </source>
</reference>
<name>A0ACB8QYB1_9AGAM</name>
<evidence type="ECO:0000313" key="1">
    <source>
        <dbReference type="EMBL" id="KAI0036533.1"/>
    </source>
</evidence>
<keyword evidence="2" id="KW-1185">Reference proteome</keyword>
<sequence length="403" mass="44735">MAEPSAALADALKNITQATLTALRSYESQSRKSYTEMENDVRALRKERDAALVETHRLKQKDVEWSAEVDRWKAELEKVDIAHSHQSQLIDHLREEVQQWKDHCLRLEESSRLEVRDWKAQFMRADHERSHLTSRLNSLLPEACPSLTFCRPFQVGVVRLTLFPVQGEAGTYTASITPRSRTTEIPSVRKQNPLARASTSALVHPPLESIPLGSPRKPRPSTSTRAGTSVPAAPQTPGPMVVRRVHATFELPVKEEDEDGGLLEQEPDPAPHVLLPTKRHTTSGATPKSRTKRPQASDAENEDEDGSGEYIEGGDRTRRRRTAVMRAVQDESGTEDDEEDELAMGVEENPQEIYGQKTVSARARGTASAPRSVANATNGRKRKAAADAATAKTPAASRTKKRR</sequence>
<dbReference type="EMBL" id="MU273470">
    <property type="protein sequence ID" value="KAI0036533.1"/>
    <property type="molecule type" value="Genomic_DNA"/>
</dbReference>
<protein>
    <submittedName>
        <fullName evidence="1">Uncharacterized protein</fullName>
    </submittedName>
</protein>
<comment type="caution">
    <text evidence="1">The sequence shown here is derived from an EMBL/GenBank/DDBJ whole genome shotgun (WGS) entry which is preliminary data.</text>
</comment>